<evidence type="ECO:0000313" key="2">
    <source>
        <dbReference type="EMBL" id="VAW50096.1"/>
    </source>
</evidence>
<protein>
    <recommendedName>
        <fullName evidence="1">Glycosyl transferase family 1 domain-containing protein</fullName>
    </recommendedName>
</protein>
<dbReference type="InterPro" id="IPR050194">
    <property type="entry name" value="Glycosyltransferase_grp1"/>
</dbReference>
<dbReference type="CDD" id="cd03801">
    <property type="entry name" value="GT4_PimA-like"/>
    <property type="match status" value="1"/>
</dbReference>
<dbReference type="PANTHER" id="PTHR45947">
    <property type="entry name" value="SULFOQUINOVOSYL TRANSFERASE SQD2"/>
    <property type="match status" value="1"/>
</dbReference>
<dbReference type="EMBL" id="UOFD01000002">
    <property type="protein sequence ID" value="VAW50096.1"/>
    <property type="molecule type" value="Genomic_DNA"/>
</dbReference>
<gene>
    <name evidence="2" type="ORF">MNBD_GAMMA06-58</name>
</gene>
<dbReference type="Pfam" id="PF00534">
    <property type="entry name" value="Glycos_transf_1"/>
    <property type="match status" value="1"/>
</dbReference>
<dbReference type="Gene3D" id="3.40.50.2000">
    <property type="entry name" value="Glycogen Phosphorylase B"/>
    <property type="match status" value="2"/>
</dbReference>
<feature type="domain" description="Glycosyl transferase family 1" evidence="1">
    <location>
        <begin position="159"/>
        <end position="287"/>
    </location>
</feature>
<evidence type="ECO:0000259" key="1">
    <source>
        <dbReference type="Pfam" id="PF00534"/>
    </source>
</evidence>
<sequence length="332" mass="37845">MKSLFIYEELFPPYDEGMKKFSHKIFQEIEAQMDVEAIRDILWMPAKINDLLIVPRILLSFFIKRPNVVVYIPKQSLTFFSLLKAFTLKLFIGKKLRTVGLQKRSITGGKKQLVQKINPGKTFALSHSMKKELAALNIDAEVIFTGIETSKFIPVENKSSLREKYNIPKDKIIILHVGHIKASRNLELLIDINKKFKHCQSVVVGSTATQQEQDVHKKCLEADVIVINQTIDSIEEVYALADIYCFPVKVDNGAMETPLSVLEAMSTNLPVITTNFGQLTELFQQDGDYKYIDNINDIDEKMIDELTTGNCHNREKVSEFTWQATTTKILAL</sequence>
<dbReference type="GO" id="GO:0016757">
    <property type="term" value="F:glycosyltransferase activity"/>
    <property type="evidence" value="ECO:0007669"/>
    <property type="project" value="InterPro"/>
</dbReference>
<dbReference type="SUPFAM" id="SSF53756">
    <property type="entry name" value="UDP-Glycosyltransferase/glycogen phosphorylase"/>
    <property type="match status" value="1"/>
</dbReference>
<reference evidence="2" key="1">
    <citation type="submission" date="2018-06" db="EMBL/GenBank/DDBJ databases">
        <authorList>
            <person name="Zhirakovskaya E."/>
        </authorList>
    </citation>
    <scope>NUCLEOTIDE SEQUENCE</scope>
</reference>
<name>A0A3B0X0F6_9ZZZZ</name>
<dbReference type="PANTHER" id="PTHR45947:SF3">
    <property type="entry name" value="SULFOQUINOVOSYL TRANSFERASE SQD2"/>
    <property type="match status" value="1"/>
</dbReference>
<organism evidence="2">
    <name type="scientific">hydrothermal vent metagenome</name>
    <dbReference type="NCBI Taxonomy" id="652676"/>
    <lineage>
        <taxon>unclassified sequences</taxon>
        <taxon>metagenomes</taxon>
        <taxon>ecological metagenomes</taxon>
    </lineage>
</organism>
<accession>A0A3B0X0F6</accession>
<dbReference type="InterPro" id="IPR001296">
    <property type="entry name" value="Glyco_trans_1"/>
</dbReference>
<proteinExistence type="predicted"/>
<dbReference type="AlphaFoldDB" id="A0A3B0X0F6"/>